<protein>
    <submittedName>
        <fullName evidence="1">Uncharacterized protein</fullName>
    </submittedName>
</protein>
<reference evidence="1" key="1">
    <citation type="submission" date="2018-05" db="EMBL/GenBank/DDBJ databases">
        <authorList>
            <person name="Lanie J.A."/>
            <person name="Ng W.-L."/>
            <person name="Kazmierczak K.M."/>
            <person name="Andrzejewski T.M."/>
            <person name="Davidsen T.M."/>
            <person name="Wayne K.J."/>
            <person name="Tettelin H."/>
            <person name="Glass J.I."/>
            <person name="Rusch D."/>
            <person name="Podicherti R."/>
            <person name="Tsui H.-C.T."/>
            <person name="Winkler M.E."/>
        </authorList>
    </citation>
    <scope>NUCLEOTIDE SEQUENCE</scope>
</reference>
<organism evidence="1">
    <name type="scientific">marine metagenome</name>
    <dbReference type="NCBI Taxonomy" id="408172"/>
    <lineage>
        <taxon>unclassified sequences</taxon>
        <taxon>metagenomes</taxon>
        <taxon>ecological metagenomes</taxon>
    </lineage>
</organism>
<proteinExistence type="predicted"/>
<dbReference type="EMBL" id="UINC01000408">
    <property type="protein sequence ID" value="SUZ54800.1"/>
    <property type="molecule type" value="Genomic_DNA"/>
</dbReference>
<gene>
    <name evidence="1" type="ORF">METZ01_LOCUS7654</name>
</gene>
<evidence type="ECO:0000313" key="1">
    <source>
        <dbReference type="EMBL" id="SUZ54800.1"/>
    </source>
</evidence>
<name>A0A381NJT0_9ZZZZ</name>
<accession>A0A381NJT0</accession>
<dbReference type="AlphaFoldDB" id="A0A381NJT0"/>
<sequence>MMAEGSVGREVGIEGERWVEGNDDVKVITAGGYQAAHRYYAVVEADDYNSVVLLFNGLMWRGDVEILPVNDMIARRKDAGNWGK</sequence>